<evidence type="ECO:0000313" key="2">
    <source>
        <dbReference type="EMBL" id="QKD84301.1"/>
    </source>
</evidence>
<dbReference type="KEGG" id="theu:HPC62_20880"/>
<dbReference type="Proteomes" id="UP000505210">
    <property type="component" value="Chromosome"/>
</dbReference>
<feature type="compositionally biased region" description="Low complexity" evidence="1">
    <location>
        <begin position="117"/>
        <end position="130"/>
    </location>
</feature>
<keyword evidence="3" id="KW-1185">Reference proteome</keyword>
<protein>
    <submittedName>
        <fullName evidence="2">Uncharacterized protein</fullName>
    </submittedName>
</protein>
<gene>
    <name evidence="2" type="ORF">HPC62_20880</name>
</gene>
<evidence type="ECO:0000256" key="1">
    <source>
        <dbReference type="SAM" id="MobiDB-lite"/>
    </source>
</evidence>
<proteinExistence type="predicted"/>
<evidence type="ECO:0000313" key="3">
    <source>
        <dbReference type="Proteomes" id="UP000505210"/>
    </source>
</evidence>
<accession>A0A6M8BKX8</accession>
<organism evidence="2 3">
    <name type="scientific">Thermoleptolyngbya sichuanensis A183</name>
    <dbReference type="NCBI Taxonomy" id="2737172"/>
    <lineage>
        <taxon>Bacteria</taxon>
        <taxon>Bacillati</taxon>
        <taxon>Cyanobacteriota</taxon>
        <taxon>Cyanophyceae</taxon>
        <taxon>Oculatellales</taxon>
        <taxon>Oculatellaceae</taxon>
        <taxon>Thermoleptolyngbya</taxon>
        <taxon>Thermoleptolyngbya sichuanensis</taxon>
    </lineage>
</organism>
<feature type="compositionally biased region" description="Pro residues" evidence="1">
    <location>
        <begin position="131"/>
        <end position="141"/>
    </location>
</feature>
<reference evidence="2 3" key="1">
    <citation type="submission" date="2020-05" db="EMBL/GenBank/DDBJ databases">
        <title>Complete genome sequence of of a novel Thermoleptolyngbya strain isolated from hot springs of Ganzi, Sichuan China.</title>
        <authorList>
            <person name="Tang J."/>
            <person name="Daroch M."/>
            <person name="Li L."/>
            <person name="Waleron K."/>
            <person name="Waleron M."/>
            <person name="Waleron M."/>
        </authorList>
    </citation>
    <scope>NUCLEOTIDE SEQUENCE [LARGE SCALE GENOMIC DNA]</scope>
    <source>
        <strain evidence="2 3">PKUAC-SCTA183</strain>
    </source>
</reference>
<feature type="compositionally biased region" description="Low complexity" evidence="1">
    <location>
        <begin position="10"/>
        <end position="24"/>
    </location>
</feature>
<dbReference type="AlphaFoldDB" id="A0A6M8BKX8"/>
<dbReference type="RefSeq" id="WP_172358346.1">
    <property type="nucleotide sequence ID" value="NZ_CP053661.1"/>
</dbReference>
<dbReference type="EMBL" id="CP053661">
    <property type="protein sequence ID" value="QKD84301.1"/>
    <property type="molecule type" value="Genomic_DNA"/>
</dbReference>
<name>A0A6M8BKX8_9CYAN</name>
<sequence length="197" mass="21124">MTRKTKSTRKSSSSSATSPAAVPRRSLKRASQALTALPDTPPEPAKEWSIREAIALLQDVILAALDKGYSQEDVAALLNQAGIPVSPSSLRYYLTRLKQSAASRTAPVRSRPAGQKPKQQARAIAPAAPAISPPDPTPPAEAPANRPPANHSASNRSVENVIAYLLDKPETPPLRATDIAPTQKSSTSEQKRKKRKR</sequence>
<feature type="region of interest" description="Disordered" evidence="1">
    <location>
        <begin position="99"/>
        <end position="197"/>
    </location>
</feature>
<feature type="region of interest" description="Disordered" evidence="1">
    <location>
        <begin position="1"/>
        <end position="45"/>
    </location>
</feature>